<evidence type="ECO:0000256" key="1">
    <source>
        <dbReference type="ARBA" id="ARBA00008791"/>
    </source>
</evidence>
<evidence type="ECO:0000259" key="3">
    <source>
        <dbReference type="Pfam" id="PF00582"/>
    </source>
</evidence>
<dbReference type="RefSeq" id="WP_248653875.1">
    <property type="nucleotide sequence ID" value="NZ_CP096658.1"/>
</dbReference>
<dbReference type="CDD" id="cd00293">
    <property type="entry name" value="USP-like"/>
    <property type="match status" value="1"/>
</dbReference>
<evidence type="ECO:0000256" key="2">
    <source>
        <dbReference type="SAM" id="MobiDB-lite"/>
    </source>
</evidence>
<protein>
    <submittedName>
        <fullName evidence="4">Universal stress protein</fullName>
    </submittedName>
</protein>
<keyword evidence="5" id="KW-1185">Reference proteome</keyword>
<proteinExistence type="inferred from homology"/>
<dbReference type="Proteomes" id="UP000830434">
    <property type="component" value="Chromosome"/>
</dbReference>
<dbReference type="InterPro" id="IPR006015">
    <property type="entry name" value="Universal_stress_UspA"/>
</dbReference>
<dbReference type="InterPro" id="IPR006016">
    <property type="entry name" value="UspA"/>
</dbReference>
<sequence length="143" mass="15294">MSRSHVLVPLDGSPLADDALVHALDTFDCRVTVLNVVTPLDASMSESGVLEPGEERRESARERADDLVDRAEKRAAAADRSVETAVETGDPAETILDFVGDRDVDHVVMGGHGGERHELARRLLGTVATTVVTEAPVTVTVVR</sequence>
<gene>
    <name evidence="4" type="ORF">M0R88_12695</name>
</gene>
<name>A0A8U0IFA1_9EURY</name>
<feature type="region of interest" description="Disordered" evidence="2">
    <location>
        <begin position="42"/>
        <end position="66"/>
    </location>
</feature>
<dbReference type="KEGG" id="haxz:M0R88_12695"/>
<feature type="domain" description="UspA" evidence="3">
    <location>
        <begin position="4"/>
        <end position="143"/>
    </location>
</feature>
<dbReference type="InterPro" id="IPR014729">
    <property type="entry name" value="Rossmann-like_a/b/a_fold"/>
</dbReference>
<dbReference type="PRINTS" id="PR01438">
    <property type="entry name" value="UNVRSLSTRESS"/>
</dbReference>
<organism evidence="4 5">
    <name type="scientific">Halorussus gelatinilyticus</name>
    <dbReference type="NCBI Taxonomy" id="2937524"/>
    <lineage>
        <taxon>Archaea</taxon>
        <taxon>Methanobacteriati</taxon>
        <taxon>Methanobacteriota</taxon>
        <taxon>Stenosarchaea group</taxon>
        <taxon>Halobacteria</taxon>
        <taxon>Halobacteriales</taxon>
        <taxon>Haladaptataceae</taxon>
        <taxon>Halorussus</taxon>
    </lineage>
</organism>
<dbReference type="PANTHER" id="PTHR46268">
    <property type="entry name" value="STRESS RESPONSE PROTEIN NHAX"/>
    <property type="match status" value="1"/>
</dbReference>
<reference evidence="4" key="1">
    <citation type="submission" date="2022-04" db="EMBL/GenBank/DDBJ databases">
        <title>Diverse halophilic archaea isolated from saline environments.</title>
        <authorList>
            <person name="Cui H.-L."/>
        </authorList>
    </citation>
    <scope>NUCLEOTIDE SEQUENCE</scope>
    <source>
        <strain evidence="4">XZYJT40</strain>
    </source>
</reference>
<dbReference type="GeneID" id="72190728"/>
<evidence type="ECO:0000313" key="5">
    <source>
        <dbReference type="Proteomes" id="UP000830434"/>
    </source>
</evidence>
<dbReference type="SUPFAM" id="SSF52402">
    <property type="entry name" value="Adenine nucleotide alpha hydrolases-like"/>
    <property type="match status" value="1"/>
</dbReference>
<feature type="compositionally biased region" description="Basic and acidic residues" evidence="2">
    <location>
        <begin position="53"/>
        <end position="66"/>
    </location>
</feature>
<accession>A0A8U0IFA1</accession>
<comment type="similarity">
    <text evidence="1">Belongs to the universal stress protein A family.</text>
</comment>
<dbReference type="Pfam" id="PF00582">
    <property type="entry name" value="Usp"/>
    <property type="match status" value="1"/>
</dbReference>
<dbReference type="AlphaFoldDB" id="A0A8U0IFA1"/>
<dbReference type="PANTHER" id="PTHR46268:SF24">
    <property type="entry name" value="UNIVERSAL STRESS PROTEIN"/>
    <property type="match status" value="1"/>
</dbReference>
<dbReference type="Gene3D" id="3.40.50.620">
    <property type="entry name" value="HUPs"/>
    <property type="match status" value="1"/>
</dbReference>
<evidence type="ECO:0000313" key="4">
    <source>
        <dbReference type="EMBL" id="UPV99380.1"/>
    </source>
</evidence>
<dbReference type="EMBL" id="CP096658">
    <property type="protein sequence ID" value="UPV99380.1"/>
    <property type="molecule type" value="Genomic_DNA"/>
</dbReference>